<accession>A0ABU0G0G4</accession>
<dbReference type="InterPro" id="IPR036388">
    <property type="entry name" value="WH-like_DNA-bd_sf"/>
</dbReference>
<comment type="caution">
    <text evidence="1">The sequence shown here is derived from an EMBL/GenBank/DDBJ whole genome shotgun (WGS) entry which is preliminary data.</text>
</comment>
<dbReference type="InterPro" id="IPR010921">
    <property type="entry name" value="Trp_repressor/repl_initiator"/>
</dbReference>
<evidence type="ECO:0000313" key="1">
    <source>
        <dbReference type="EMBL" id="MDQ0415682.1"/>
    </source>
</evidence>
<dbReference type="SUPFAM" id="SSF48295">
    <property type="entry name" value="TrpR-like"/>
    <property type="match status" value="1"/>
</dbReference>
<dbReference type="InterPro" id="IPR002514">
    <property type="entry name" value="Transposase_8"/>
</dbReference>
<protein>
    <submittedName>
        <fullName evidence="1">Transposase-like protein</fullName>
    </submittedName>
</protein>
<dbReference type="EMBL" id="JAUSUN010000044">
    <property type="protein sequence ID" value="MDQ0415682.1"/>
    <property type="molecule type" value="Genomic_DNA"/>
</dbReference>
<dbReference type="Pfam" id="PF01527">
    <property type="entry name" value="HTH_Tnp_1"/>
    <property type="match status" value="1"/>
</dbReference>
<organism evidence="1 2">
    <name type="scientific">Mesobacillus stamsii</name>
    <dbReference type="NCBI Taxonomy" id="225347"/>
    <lineage>
        <taxon>Bacteria</taxon>
        <taxon>Bacillati</taxon>
        <taxon>Bacillota</taxon>
        <taxon>Bacilli</taxon>
        <taxon>Bacillales</taxon>
        <taxon>Bacillaceae</taxon>
        <taxon>Mesobacillus</taxon>
    </lineage>
</organism>
<dbReference type="Proteomes" id="UP001242313">
    <property type="component" value="Unassembled WGS sequence"/>
</dbReference>
<proteinExistence type="predicted"/>
<gene>
    <name evidence="1" type="ORF">J2S25_003909</name>
</gene>
<name>A0ABU0G0G4_9BACI</name>
<evidence type="ECO:0000313" key="2">
    <source>
        <dbReference type="Proteomes" id="UP001242313"/>
    </source>
</evidence>
<reference evidence="1 2" key="1">
    <citation type="submission" date="2023-07" db="EMBL/GenBank/DDBJ databases">
        <title>Genomic Encyclopedia of Type Strains, Phase IV (KMG-IV): sequencing the most valuable type-strain genomes for metagenomic binning, comparative biology and taxonomic classification.</title>
        <authorList>
            <person name="Goeker M."/>
        </authorList>
    </citation>
    <scope>NUCLEOTIDE SEQUENCE [LARGE SCALE GENOMIC DNA]</scope>
    <source>
        <strain evidence="1 2">DSM 19598</strain>
    </source>
</reference>
<dbReference type="Gene3D" id="1.10.10.10">
    <property type="entry name" value="Winged helix-like DNA-binding domain superfamily/Winged helix DNA-binding domain"/>
    <property type="match status" value="1"/>
</dbReference>
<sequence>MTKRNRYTPEFKSQIVLEIFKEEKSLSELASHHGIHVNQLRQWRKSALEQLPQLFT</sequence>
<keyword evidence="2" id="KW-1185">Reference proteome</keyword>